<name>A0ABP9U420_9MICO</name>
<gene>
    <name evidence="7" type="ORF">KACC15558_13910</name>
</gene>
<keyword evidence="4" id="KW-0808">Transferase</keyword>
<sequence length="442" mass="45225">MPASLLAPGSPALRSRDDLLARMPWPADAPGLAQARLLADYVIGRRAGALDVSGRTTEGTFAAPAQGPETIIVVDDAHGLQARVLTELASVLTYNDRLDEARIVAAEAPLAEAVADLPTPMPAASGPETDDGDPSTDASRPEVWAVVNAPKATNALAETITALHPHVDTLIVIGRSEAMSRAVNTELARAYGRVDVSPGVGKNRLIIGSRPLASPSLTRFPRRGVIDVPATGPLTVSAHGACFSGTKADDGSTLLLASLAEVLAAPSAATTLARPASILDLGSGNGWLLTAAMRVTGAERGVGVDISRAAVASAKETAEANSVTVDIVLADAAADPVDAAADAANAAADAANGTAADPASVAGTFDLVLLNPPFHHGTAIETDTAAGLMRTAATHLAPGGRVLTVFNSHLRYRDRLESIIGPSEQLARNAKFTVIESRRPAP</sequence>
<feature type="region of interest" description="Disordered" evidence="5">
    <location>
        <begin position="116"/>
        <end position="139"/>
    </location>
</feature>
<accession>A0ABP9U420</accession>
<evidence type="ECO:0000256" key="1">
    <source>
        <dbReference type="ARBA" id="ARBA00022490"/>
    </source>
</evidence>
<evidence type="ECO:0000259" key="6">
    <source>
        <dbReference type="Pfam" id="PF05175"/>
    </source>
</evidence>
<dbReference type="EMBL" id="BAABNP010000004">
    <property type="protein sequence ID" value="GAA5340351.1"/>
    <property type="molecule type" value="Genomic_DNA"/>
</dbReference>
<dbReference type="InterPro" id="IPR002052">
    <property type="entry name" value="DNA_methylase_N6_adenine_CS"/>
</dbReference>
<feature type="domain" description="Methyltransferase small" evidence="6">
    <location>
        <begin position="234"/>
        <end position="342"/>
    </location>
</feature>
<evidence type="ECO:0000256" key="2">
    <source>
        <dbReference type="ARBA" id="ARBA00022552"/>
    </source>
</evidence>
<dbReference type="Proteomes" id="UP001498935">
    <property type="component" value="Unassembled WGS sequence"/>
</dbReference>
<evidence type="ECO:0000256" key="3">
    <source>
        <dbReference type="ARBA" id="ARBA00022603"/>
    </source>
</evidence>
<dbReference type="InterPro" id="IPR007848">
    <property type="entry name" value="Small_mtfrase_dom"/>
</dbReference>
<dbReference type="RefSeq" id="WP_342037762.1">
    <property type="nucleotide sequence ID" value="NZ_BAABBK010000004.1"/>
</dbReference>
<keyword evidence="1" id="KW-0963">Cytoplasm</keyword>
<dbReference type="PANTHER" id="PTHR47816:SF4">
    <property type="entry name" value="RIBOSOMAL RNA SMALL SUBUNIT METHYLTRANSFERASE C"/>
    <property type="match status" value="1"/>
</dbReference>
<proteinExistence type="predicted"/>
<dbReference type="GO" id="GO:0008168">
    <property type="term" value="F:methyltransferase activity"/>
    <property type="evidence" value="ECO:0007669"/>
    <property type="project" value="UniProtKB-KW"/>
</dbReference>
<dbReference type="GO" id="GO:0032259">
    <property type="term" value="P:methylation"/>
    <property type="evidence" value="ECO:0007669"/>
    <property type="project" value="UniProtKB-KW"/>
</dbReference>
<dbReference type="CDD" id="cd02440">
    <property type="entry name" value="AdoMet_MTases"/>
    <property type="match status" value="1"/>
</dbReference>
<dbReference type="InterPro" id="IPR046977">
    <property type="entry name" value="RsmC/RlmG"/>
</dbReference>
<dbReference type="Pfam" id="PF05175">
    <property type="entry name" value="MTS"/>
    <property type="match status" value="2"/>
</dbReference>
<evidence type="ECO:0000256" key="4">
    <source>
        <dbReference type="ARBA" id="ARBA00022679"/>
    </source>
</evidence>
<organism evidence="7 8">
    <name type="scientific">Brevibacterium ammoniilyticum</name>
    <dbReference type="NCBI Taxonomy" id="1046555"/>
    <lineage>
        <taxon>Bacteria</taxon>
        <taxon>Bacillati</taxon>
        <taxon>Actinomycetota</taxon>
        <taxon>Actinomycetes</taxon>
        <taxon>Micrococcales</taxon>
        <taxon>Brevibacteriaceae</taxon>
        <taxon>Brevibacterium</taxon>
    </lineage>
</organism>
<dbReference type="InterPro" id="IPR029063">
    <property type="entry name" value="SAM-dependent_MTases_sf"/>
</dbReference>
<reference evidence="7 8" key="1">
    <citation type="submission" date="2024-02" db="EMBL/GenBank/DDBJ databases">
        <title>Characterization of antibiotic resistant novel bacterial strains and their environmental applications.</title>
        <authorList>
            <person name="Manzoor S."/>
            <person name="Abbas S."/>
            <person name="Arshad M."/>
            <person name="Li W.J."/>
            <person name="Ahmed I."/>
        </authorList>
    </citation>
    <scope>NUCLEOTIDE SEQUENCE [LARGE SCALE GENOMIC DNA]</scope>
    <source>
        <strain evidence="7 8">KACC 15558</strain>
    </source>
</reference>
<dbReference type="Gene3D" id="3.40.50.150">
    <property type="entry name" value="Vaccinia Virus protein VP39"/>
    <property type="match status" value="2"/>
</dbReference>
<comment type="caution">
    <text evidence="7">The sequence shown here is derived from an EMBL/GenBank/DDBJ whole genome shotgun (WGS) entry which is preliminary data.</text>
</comment>
<evidence type="ECO:0000313" key="8">
    <source>
        <dbReference type="Proteomes" id="UP001498935"/>
    </source>
</evidence>
<keyword evidence="3 7" id="KW-0489">Methyltransferase</keyword>
<dbReference type="PANTHER" id="PTHR47816">
    <property type="entry name" value="RIBOSOMAL RNA SMALL SUBUNIT METHYLTRANSFERASE C"/>
    <property type="match status" value="1"/>
</dbReference>
<feature type="domain" description="Methyltransferase small" evidence="6">
    <location>
        <begin position="361"/>
        <end position="435"/>
    </location>
</feature>
<dbReference type="PROSITE" id="PS00092">
    <property type="entry name" value="N6_MTASE"/>
    <property type="match status" value="1"/>
</dbReference>
<keyword evidence="8" id="KW-1185">Reference proteome</keyword>
<keyword evidence="2" id="KW-0698">rRNA processing</keyword>
<evidence type="ECO:0000256" key="5">
    <source>
        <dbReference type="SAM" id="MobiDB-lite"/>
    </source>
</evidence>
<protein>
    <submittedName>
        <fullName evidence="7">Methyltransferase</fullName>
    </submittedName>
</protein>
<evidence type="ECO:0000313" key="7">
    <source>
        <dbReference type="EMBL" id="GAA5340351.1"/>
    </source>
</evidence>
<dbReference type="SUPFAM" id="SSF53335">
    <property type="entry name" value="S-adenosyl-L-methionine-dependent methyltransferases"/>
    <property type="match status" value="1"/>
</dbReference>